<dbReference type="GeneID" id="25911364"/>
<dbReference type="eggNOG" id="ENOG502SUUH">
    <property type="taxonomic scope" value="Eukaryota"/>
</dbReference>
<dbReference type="RefSeq" id="XP_014150550.1">
    <property type="nucleotide sequence ID" value="XM_014295075.1"/>
</dbReference>
<dbReference type="EMBL" id="KQ243013">
    <property type="protein sequence ID" value="KNC76648.1"/>
    <property type="molecule type" value="Genomic_DNA"/>
</dbReference>
<sequence>MGNSNKFSIWHTIFFVAVALLILILLETRDSLSVGDELLRKPTVEEFLTVVQEDVIDCDITLVIPSLLFDIVLFGEDLFESFKTLTVVPREIIFVISDMENQKVDHKKFLRLKRKFATLEGYGIQPRFLEYPDKMSQSMAKNIGAASAKASVISIFDCDDVLHPQRFEVLSHIFTTRPSVNAVLTTFSFTNSEQLGNHYLSQDMYNMSVVDSKVYDPDDLRQKIRTQMDKGQYYFLEPNSNTVYTWCCAWFSPSLVANGWVSVRRSTWLQYQQRNDMRVGEDIEFVTRLITGSENLTVVDLVLGHYRWKTAQEGKVII</sequence>
<evidence type="ECO:0000313" key="3">
    <source>
        <dbReference type="Proteomes" id="UP000054560"/>
    </source>
</evidence>
<proteinExistence type="predicted"/>
<organism evidence="2 3">
    <name type="scientific">Sphaeroforma arctica JP610</name>
    <dbReference type="NCBI Taxonomy" id="667725"/>
    <lineage>
        <taxon>Eukaryota</taxon>
        <taxon>Ichthyosporea</taxon>
        <taxon>Ichthyophonida</taxon>
        <taxon>Sphaeroforma</taxon>
    </lineage>
</organism>
<gene>
    <name evidence="2" type="ORF">SARC_10860</name>
</gene>
<dbReference type="InterPro" id="IPR029044">
    <property type="entry name" value="Nucleotide-diphossugar_trans"/>
</dbReference>
<reference evidence="2 3" key="1">
    <citation type="submission" date="2011-02" db="EMBL/GenBank/DDBJ databases">
        <title>The Genome Sequence of Sphaeroforma arctica JP610.</title>
        <authorList>
            <consortium name="The Broad Institute Genome Sequencing Platform"/>
            <person name="Russ C."/>
            <person name="Cuomo C."/>
            <person name="Young S.K."/>
            <person name="Zeng Q."/>
            <person name="Gargeya S."/>
            <person name="Alvarado L."/>
            <person name="Berlin A."/>
            <person name="Chapman S.B."/>
            <person name="Chen Z."/>
            <person name="Freedman E."/>
            <person name="Gellesch M."/>
            <person name="Goldberg J."/>
            <person name="Griggs A."/>
            <person name="Gujja S."/>
            <person name="Heilman E."/>
            <person name="Heiman D."/>
            <person name="Howarth C."/>
            <person name="Mehta T."/>
            <person name="Neiman D."/>
            <person name="Pearson M."/>
            <person name="Roberts A."/>
            <person name="Saif S."/>
            <person name="Shea T."/>
            <person name="Shenoy N."/>
            <person name="Sisk P."/>
            <person name="Stolte C."/>
            <person name="Sykes S."/>
            <person name="White J."/>
            <person name="Yandava C."/>
            <person name="Burger G."/>
            <person name="Gray M.W."/>
            <person name="Holland P.W.H."/>
            <person name="King N."/>
            <person name="Lang F.B.F."/>
            <person name="Roger A.J."/>
            <person name="Ruiz-Trillo I."/>
            <person name="Haas B."/>
            <person name="Nusbaum C."/>
            <person name="Birren B."/>
        </authorList>
    </citation>
    <scope>NUCLEOTIDE SEQUENCE [LARGE SCALE GENOMIC DNA]</scope>
    <source>
        <strain evidence="2 3">JP610</strain>
    </source>
</reference>
<dbReference type="OrthoDB" id="339681at2759"/>
<name>A0A0L0FKW4_9EUKA</name>
<evidence type="ECO:0008006" key="4">
    <source>
        <dbReference type="Google" id="ProtNLM"/>
    </source>
</evidence>
<keyword evidence="1" id="KW-1133">Transmembrane helix</keyword>
<dbReference type="SUPFAM" id="SSF53448">
    <property type="entry name" value="Nucleotide-diphospho-sugar transferases"/>
    <property type="match status" value="1"/>
</dbReference>
<evidence type="ECO:0000256" key="1">
    <source>
        <dbReference type="SAM" id="Phobius"/>
    </source>
</evidence>
<feature type="transmembrane region" description="Helical" evidence="1">
    <location>
        <begin position="7"/>
        <end position="26"/>
    </location>
</feature>
<protein>
    <recommendedName>
        <fullName evidence="4">Glycosyltransferase 2-like domain-containing protein</fullName>
    </recommendedName>
</protein>
<keyword evidence="1" id="KW-0472">Membrane</keyword>
<keyword evidence="1" id="KW-0812">Transmembrane</keyword>
<evidence type="ECO:0000313" key="2">
    <source>
        <dbReference type="EMBL" id="KNC76648.1"/>
    </source>
</evidence>
<keyword evidence="3" id="KW-1185">Reference proteome</keyword>
<dbReference type="Gene3D" id="3.90.550.10">
    <property type="entry name" value="Spore Coat Polysaccharide Biosynthesis Protein SpsA, Chain A"/>
    <property type="match status" value="1"/>
</dbReference>
<accession>A0A0L0FKW4</accession>
<dbReference type="CDD" id="cd00761">
    <property type="entry name" value="Glyco_tranf_GTA_type"/>
    <property type="match status" value="1"/>
</dbReference>
<dbReference type="Proteomes" id="UP000054560">
    <property type="component" value="Unassembled WGS sequence"/>
</dbReference>
<dbReference type="AlphaFoldDB" id="A0A0L0FKW4"/>